<dbReference type="InterPro" id="IPR036513">
    <property type="entry name" value="STAS_dom_sf"/>
</dbReference>
<evidence type="ECO:0008006" key="3">
    <source>
        <dbReference type="Google" id="ProtNLM"/>
    </source>
</evidence>
<gene>
    <name evidence="1" type="ORF">COT33_02510</name>
</gene>
<dbReference type="Proteomes" id="UP000230088">
    <property type="component" value="Unassembled WGS sequence"/>
</dbReference>
<reference evidence="2" key="1">
    <citation type="submission" date="2017-09" db="EMBL/GenBank/DDBJ databases">
        <title>Depth-based differentiation of microbial function through sediment-hosted aquifers and enrichment of novel symbionts in the deep terrestrial subsurface.</title>
        <authorList>
            <person name="Probst A.J."/>
            <person name="Ladd B."/>
            <person name="Jarett J.K."/>
            <person name="Geller-Mcgrath D.E."/>
            <person name="Sieber C.M.K."/>
            <person name="Emerson J.B."/>
            <person name="Anantharaman K."/>
            <person name="Thomas B.C."/>
            <person name="Malmstrom R."/>
            <person name="Stieglmeier M."/>
            <person name="Klingl A."/>
            <person name="Woyke T."/>
            <person name="Ryan C.M."/>
            <person name="Banfield J.F."/>
        </authorList>
    </citation>
    <scope>NUCLEOTIDE SEQUENCE [LARGE SCALE GENOMIC DNA]</scope>
</reference>
<dbReference type="AlphaFoldDB" id="A0A2H0YLG9"/>
<evidence type="ECO:0000313" key="2">
    <source>
        <dbReference type="Proteomes" id="UP000230088"/>
    </source>
</evidence>
<name>A0A2H0YLG9_9BACT</name>
<sequence>MIFIKILSNFIYFGMKTCLMKNTIKIQGRYLIFRDQAFSLKQILEKKFKISRENEIYLDFSKVIFISRSFADELLNILSEFTLNKKYIRIIGQTPAVKIFLNIVKRTKEKIQKETLIKI</sequence>
<dbReference type="EMBL" id="PEYD01000047">
    <property type="protein sequence ID" value="PIS39345.1"/>
    <property type="molecule type" value="Genomic_DNA"/>
</dbReference>
<accession>A0A2H0YLG9</accession>
<protein>
    <recommendedName>
        <fullName evidence="3">DUF4325 domain-containing protein</fullName>
    </recommendedName>
</protein>
<dbReference type="SUPFAM" id="SSF52091">
    <property type="entry name" value="SpoIIaa-like"/>
    <property type="match status" value="1"/>
</dbReference>
<comment type="caution">
    <text evidence="1">The sequence shown here is derived from an EMBL/GenBank/DDBJ whole genome shotgun (WGS) entry which is preliminary data.</text>
</comment>
<organism evidence="1 2">
    <name type="scientific">Candidatus Nealsonbacteria bacterium CG08_land_8_20_14_0_20_38_20</name>
    <dbReference type="NCBI Taxonomy" id="1974705"/>
    <lineage>
        <taxon>Bacteria</taxon>
        <taxon>Candidatus Nealsoniibacteriota</taxon>
    </lineage>
</organism>
<proteinExistence type="predicted"/>
<evidence type="ECO:0000313" key="1">
    <source>
        <dbReference type="EMBL" id="PIS39345.1"/>
    </source>
</evidence>